<keyword evidence="1 3" id="KW-0479">Metal-binding</keyword>
<comment type="similarity">
    <text evidence="3">Belongs to the peptidase M24B family.</text>
</comment>
<dbReference type="Gene3D" id="3.90.230.10">
    <property type="entry name" value="Creatinase/methionine aminopeptidase superfamily"/>
    <property type="match status" value="1"/>
</dbReference>
<dbReference type="RefSeq" id="WP_115313286.1">
    <property type="nucleotide sequence ID" value="NZ_CP066042.1"/>
</dbReference>
<organism evidence="6 7">
    <name type="scientific">Staphylococcus saccharolyticus</name>
    <dbReference type="NCBI Taxonomy" id="33028"/>
    <lineage>
        <taxon>Bacteria</taxon>
        <taxon>Bacillati</taxon>
        <taxon>Bacillota</taxon>
        <taxon>Bacilli</taxon>
        <taxon>Bacillales</taxon>
        <taxon>Staphylococcaceae</taxon>
        <taxon>Staphylococcus</taxon>
    </lineage>
</organism>
<evidence type="ECO:0000259" key="5">
    <source>
        <dbReference type="Pfam" id="PF01321"/>
    </source>
</evidence>
<dbReference type="EMBL" id="UHDZ01000001">
    <property type="protein sequence ID" value="SUM71587.1"/>
    <property type="molecule type" value="Genomic_DNA"/>
</dbReference>
<gene>
    <name evidence="6" type="ORF">NCTC11807_01496</name>
</gene>
<evidence type="ECO:0000259" key="4">
    <source>
        <dbReference type="Pfam" id="PF00557"/>
    </source>
</evidence>
<dbReference type="PROSITE" id="PS00491">
    <property type="entry name" value="PROLINE_PEPTIDASE"/>
    <property type="match status" value="1"/>
</dbReference>
<keyword evidence="7" id="KW-1185">Reference proteome</keyword>
<dbReference type="InterPro" id="IPR050659">
    <property type="entry name" value="Peptidase_M24B"/>
</dbReference>
<evidence type="ECO:0000313" key="7">
    <source>
        <dbReference type="Proteomes" id="UP000255425"/>
    </source>
</evidence>
<name>A0A380H5E8_9STAP</name>
<dbReference type="Gene3D" id="3.40.350.10">
    <property type="entry name" value="Creatinase/prolidase N-terminal domain"/>
    <property type="match status" value="1"/>
</dbReference>
<sequence length="352" mass="38830">MNKLEQVHNILNHKRLDAVIVLSDYNRQYLSGFTGTSGALIITPQKNYLVTDFRYIKQATNQAKGFEIINCKNGLIPGIKELLEKENLINIGFEGHQISYDTYVELNKGMITLISISDTIDQIRKVKDSGEIKLIQQAADIVDKTYEYILTVVKAGMSERKIKALLESKMLELGADGPSFDTIVASGHRGALPHGVASDKIIEKGDMITLDFGAYYKGYCSDITRTFAIGEPDPKLKEIYNIVLSSQLKAINEIKPGMTVKEADALARDYIKSHGYGKEFGHSLGHGIGLDIHEGPLLSKSSTGKLEKNNCVTIEPGIYIDGLGGVRIEDDILITENGCDVFTKCTKDLIIL</sequence>
<dbReference type="SUPFAM" id="SSF53092">
    <property type="entry name" value="Creatinase/prolidase N-terminal domain"/>
    <property type="match status" value="1"/>
</dbReference>
<evidence type="ECO:0000256" key="2">
    <source>
        <dbReference type="ARBA" id="ARBA00022801"/>
    </source>
</evidence>
<dbReference type="InterPro" id="IPR001131">
    <property type="entry name" value="Peptidase_M24B_aminopep-P_CS"/>
</dbReference>
<evidence type="ECO:0000256" key="1">
    <source>
        <dbReference type="ARBA" id="ARBA00022723"/>
    </source>
</evidence>
<dbReference type="AlphaFoldDB" id="A0A380H5E8"/>
<dbReference type="EC" id="3.4.-.-" evidence="6"/>
<dbReference type="CDD" id="cd01092">
    <property type="entry name" value="APP-like"/>
    <property type="match status" value="1"/>
</dbReference>
<dbReference type="InterPro" id="IPR000587">
    <property type="entry name" value="Creatinase_N"/>
</dbReference>
<accession>A0A380H5E8</accession>
<feature type="domain" description="Peptidase M24" evidence="4">
    <location>
        <begin position="134"/>
        <end position="336"/>
    </location>
</feature>
<dbReference type="InterPro" id="IPR029149">
    <property type="entry name" value="Creatin/AminoP/Spt16_N"/>
</dbReference>
<proteinExistence type="inferred from homology"/>
<dbReference type="Pfam" id="PF00557">
    <property type="entry name" value="Peptidase_M24"/>
    <property type="match status" value="1"/>
</dbReference>
<feature type="domain" description="Creatinase N-terminal" evidence="5">
    <location>
        <begin position="4"/>
        <end position="126"/>
    </location>
</feature>
<reference evidence="6 7" key="1">
    <citation type="submission" date="2018-06" db="EMBL/GenBank/DDBJ databases">
        <authorList>
            <consortium name="Pathogen Informatics"/>
            <person name="Doyle S."/>
        </authorList>
    </citation>
    <scope>NUCLEOTIDE SEQUENCE [LARGE SCALE GENOMIC DNA]</scope>
    <source>
        <strain evidence="6 7">NCTC11807</strain>
    </source>
</reference>
<dbReference type="Proteomes" id="UP000255425">
    <property type="component" value="Unassembled WGS sequence"/>
</dbReference>
<dbReference type="PANTHER" id="PTHR46112:SF3">
    <property type="entry name" value="AMINOPEPTIDASE YPDF"/>
    <property type="match status" value="1"/>
</dbReference>
<protein>
    <submittedName>
        <fullName evidence="6">Proline dipeptidase</fullName>
        <ecNumber evidence="6">3.4.-.-</ecNumber>
    </submittedName>
</protein>
<dbReference type="InterPro" id="IPR000994">
    <property type="entry name" value="Pept_M24"/>
</dbReference>
<dbReference type="InterPro" id="IPR036005">
    <property type="entry name" value="Creatinase/aminopeptidase-like"/>
</dbReference>
<evidence type="ECO:0000313" key="6">
    <source>
        <dbReference type="EMBL" id="SUM71587.1"/>
    </source>
</evidence>
<dbReference type="GeneID" id="63936480"/>
<dbReference type="PANTHER" id="PTHR46112">
    <property type="entry name" value="AMINOPEPTIDASE"/>
    <property type="match status" value="1"/>
</dbReference>
<dbReference type="GO" id="GO:0016787">
    <property type="term" value="F:hydrolase activity"/>
    <property type="evidence" value="ECO:0007669"/>
    <property type="project" value="UniProtKB-KW"/>
</dbReference>
<dbReference type="Pfam" id="PF01321">
    <property type="entry name" value="Creatinase_N"/>
    <property type="match status" value="1"/>
</dbReference>
<keyword evidence="2 6" id="KW-0378">Hydrolase</keyword>
<dbReference type="GO" id="GO:0046872">
    <property type="term" value="F:metal ion binding"/>
    <property type="evidence" value="ECO:0007669"/>
    <property type="project" value="UniProtKB-KW"/>
</dbReference>
<dbReference type="SUPFAM" id="SSF55920">
    <property type="entry name" value="Creatinase/aminopeptidase"/>
    <property type="match status" value="1"/>
</dbReference>
<evidence type="ECO:0000256" key="3">
    <source>
        <dbReference type="RuleBase" id="RU000590"/>
    </source>
</evidence>